<dbReference type="PROSITE" id="PS51459">
    <property type="entry name" value="FIDO"/>
    <property type="match status" value="1"/>
</dbReference>
<protein>
    <submittedName>
        <fullName evidence="5">Cell division protein Fic</fullName>
    </submittedName>
</protein>
<dbReference type="GO" id="GO:0005524">
    <property type="term" value="F:ATP binding"/>
    <property type="evidence" value="ECO:0007669"/>
    <property type="project" value="UniProtKB-KW"/>
</dbReference>
<dbReference type="PANTHER" id="PTHR13504">
    <property type="entry name" value="FIDO DOMAIN-CONTAINING PROTEIN DDB_G0283145"/>
    <property type="match status" value="1"/>
</dbReference>
<accession>A0A8J3G4G2</accession>
<reference evidence="5" key="2">
    <citation type="submission" date="2020-09" db="EMBL/GenBank/DDBJ databases">
        <authorList>
            <person name="Sun Q."/>
            <person name="Kim S."/>
        </authorList>
    </citation>
    <scope>NUCLEOTIDE SEQUENCE</scope>
    <source>
        <strain evidence="5">KCTC 23224</strain>
    </source>
</reference>
<name>A0A8J3G4G2_9BACT</name>
<evidence type="ECO:0000313" key="5">
    <source>
        <dbReference type="EMBL" id="GHB27703.1"/>
    </source>
</evidence>
<evidence type="ECO:0000259" key="4">
    <source>
        <dbReference type="PROSITE" id="PS51459"/>
    </source>
</evidence>
<dbReference type="Pfam" id="PF02661">
    <property type="entry name" value="Fic"/>
    <property type="match status" value="1"/>
</dbReference>
<dbReference type="AlphaFoldDB" id="A0A8J3G4G2"/>
<organism evidence="5 6">
    <name type="scientific">Mongoliitalea lutea</name>
    <dbReference type="NCBI Taxonomy" id="849756"/>
    <lineage>
        <taxon>Bacteria</taxon>
        <taxon>Pseudomonadati</taxon>
        <taxon>Bacteroidota</taxon>
        <taxon>Cytophagia</taxon>
        <taxon>Cytophagales</taxon>
        <taxon>Cyclobacteriaceae</taxon>
        <taxon>Mongoliitalea</taxon>
    </lineage>
</organism>
<reference evidence="5" key="1">
    <citation type="journal article" date="2014" name="Int. J. Syst. Evol. Microbiol.">
        <title>Complete genome sequence of Corynebacterium casei LMG S-19264T (=DSM 44701T), isolated from a smear-ripened cheese.</title>
        <authorList>
            <consortium name="US DOE Joint Genome Institute (JGI-PGF)"/>
            <person name="Walter F."/>
            <person name="Albersmeier A."/>
            <person name="Kalinowski J."/>
            <person name="Ruckert C."/>
        </authorList>
    </citation>
    <scope>NUCLEOTIDE SEQUENCE</scope>
    <source>
        <strain evidence="5">KCTC 23224</strain>
    </source>
</reference>
<evidence type="ECO:0000256" key="2">
    <source>
        <dbReference type="PIRSR" id="PIRSR640198-2"/>
    </source>
</evidence>
<evidence type="ECO:0000313" key="6">
    <source>
        <dbReference type="Proteomes" id="UP000642809"/>
    </source>
</evidence>
<dbReference type="GO" id="GO:0051301">
    <property type="term" value="P:cell division"/>
    <property type="evidence" value="ECO:0007669"/>
    <property type="project" value="UniProtKB-KW"/>
</dbReference>
<comment type="caution">
    <text evidence="5">The sequence shown here is derived from an EMBL/GenBank/DDBJ whole genome shotgun (WGS) entry which is preliminary data.</text>
</comment>
<dbReference type="PANTHER" id="PTHR13504:SF38">
    <property type="entry name" value="FIDO DOMAIN-CONTAINING PROTEIN"/>
    <property type="match status" value="1"/>
</dbReference>
<feature type="binding site" evidence="2">
    <location>
        <begin position="239"/>
        <end position="240"/>
    </location>
    <ligand>
        <name>ATP</name>
        <dbReference type="ChEBI" id="CHEBI:30616"/>
    </ligand>
</feature>
<dbReference type="Gene3D" id="1.10.10.10">
    <property type="entry name" value="Winged helix-like DNA-binding domain superfamily/Winged helix DNA-binding domain"/>
    <property type="match status" value="1"/>
</dbReference>
<dbReference type="InterPro" id="IPR003812">
    <property type="entry name" value="Fido"/>
</dbReference>
<dbReference type="SUPFAM" id="SSF46785">
    <property type="entry name" value="Winged helix' DNA-binding domain"/>
    <property type="match status" value="1"/>
</dbReference>
<dbReference type="EMBL" id="BMYF01000002">
    <property type="protein sequence ID" value="GHB27703.1"/>
    <property type="molecule type" value="Genomic_DNA"/>
</dbReference>
<proteinExistence type="predicted"/>
<dbReference type="InterPro" id="IPR040198">
    <property type="entry name" value="Fido_containing"/>
</dbReference>
<dbReference type="RefSeq" id="WP_189578917.1">
    <property type="nucleotide sequence ID" value="NZ_BMYF01000002.1"/>
</dbReference>
<keyword evidence="5" id="KW-0131">Cell cycle</keyword>
<sequence length="346" mass="39832">MNNGVYNFKLNIDWNLINLISEIDRFDANWTAIERKEGQSLKELKSIATVRSVGASNRIEGNKMSDEEVDVLLQEIDITKLTDRDSQEVVGYFEVLDLISESYESISVTENHIKSLHNSLMKYSAKDQWHKGNYKMHSNAVEASFPDGTRQIIFQTTEAGFATEDAIRQLINWYNSETEVHTLIKVASFIYDFLSVHPFQDGNGRISRLISTLLLLKNGYKWIQYVSFEHEIENRKNEYYQVLRSCQAQRPNEDVTDWIMFFLNCLSNIQSQLMIKLQKSGLETQLSSKEKSIYSIIQNRPNIQSGEISEKLGIPAPTVKRILSELLKKGLIEKQGKGRNVSYTIK</sequence>
<feature type="site" description="Important for autoinhibition of adenylyltransferase activity" evidence="3">
    <location>
        <position position="60"/>
    </location>
</feature>
<evidence type="ECO:0000256" key="1">
    <source>
        <dbReference type="PIRSR" id="PIRSR640198-1"/>
    </source>
</evidence>
<dbReference type="InterPro" id="IPR036388">
    <property type="entry name" value="WH-like_DNA-bd_sf"/>
</dbReference>
<keyword evidence="2" id="KW-0067">ATP-binding</keyword>
<dbReference type="SUPFAM" id="SSF140931">
    <property type="entry name" value="Fic-like"/>
    <property type="match status" value="1"/>
</dbReference>
<dbReference type="Pfam" id="PF13412">
    <property type="entry name" value="HTH_24"/>
    <property type="match status" value="1"/>
</dbReference>
<keyword evidence="5" id="KW-0132">Cell division</keyword>
<feature type="active site" evidence="1">
    <location>
        <position position="197"/>
    </location>
</feature>
<feature type="binding site" evidence="2">
    <location>
        <begin position="201"/>
        <end position="208"/>
    </location>
    <ligand>
        <name>ATP</name>
        <dbReference type="ChEBI" id="CHEBI:30616"/>
    </ligand>
</feature>
<dbReference type="Gene3D" id="1.10.3290.10">
    <property type="entry name" value="Fido-like domain"/>
    <property type="match status" value="1"/>
</dbReference>
<keyword evidence="6" id="KW-1185">Reference proteome</keyword>
<dbReference type="CDD" id="cd00090">
    <property type="entry name" value="HTH_ARSR"/>
    <property type="match status" value="1"/>
</dbReference>
<gene>
    <name evidence="5" type="ORF">GCM10008106_05570</name>
</gene>
<evidence type="ECO:0000256" key="3">
    <source>
        <dbReference type="PIRSR" id="PIRSR640198-3"/>
    </source>
</evidence>
<dbReference type="InterPro" id="IPR036390">
    <property type="entry name" value="WH_DNA-bd_sf"/>
</dbReference>
<feature type="domain" description="Fido" evidence="4">
    <location>
        <begin position="108"/>
        <end position="264"/>
    </location>
</feature>
<dbReference type="InterPro" id="IPR036597">
    <property type="entry name" value="Fido-like_dom_sf"/>
</dbReference>
<dbReference type="Proteomes" id="UP000642809">
    <property type="component" value="Unassembled WGS sequence"/>
</dbReference>
<dbReference type="GO" id="GO:0006355">
    <property type="term" value="P:regulation of DNA-templated transcription"/>
    <property type="evidence" value="ECO:0007669"/>
    <property type="project" value="UniProtKB-ARBA"/>
</dbReference>
<keyword evidence="2" id="KW-0547">Nucleotide-binding</keyword>
<dbReference type="InterPro" id="IPR011991">
    <property type="entry name" value="ArsR-like_HTH"/>
</dbReference>